<name>A0A2R4VXJ7_9PROT</name>
<geneLocation type="plasmid" evidence="1 2">
    <name>pYZ6</name>
</geneLocation>
<accession>A0A2R4VXJ7</accession>
<dbReference type="AlphaFoldDB" id="A0A2R4VXJ7"/>
<proteinExistence type="predicted"/>
<dbReference type="Gene3D" id="3.40.50.1440">
    <property type="entry name" value="Tubulin/FtsZ, GTPase domain"/>
    <property type="match status" value="1"/>
</dbReference>
<dbReference type="EMBL" id="CP028907">
    <property type="protein sequence ID" value="AWB09149.1"/>
    <property type="molecule type" value="Genomic_DNA"/>
</dbReference>
<dbReference type="OrthoDB" id="3400278at2"/>
<gene>
    <name evidence="1" type="ORF">A6A40_29770</name>
</gene>
<protein>
    <recommendedName>
        <fullName evidence="3">Tubulin-like protein</fullName>
    </recommendedName>
</protein>
<evidence type="ECO:0000313" key="2">
    <source>
        <dbReference type="Proteomes" id="UP000077405"/>
    </source>
</evidence>
<dbReference type="RefSeq" id="WP_108549390.1">
    <property type="nucleotide sequence ID" value="NZ_CP028907.1"/>
</dbReference>
<evidence type="ECO:0000313" key="1">
    <source>
        <dbReference type="EMBL" id="AWB09149.1"/>
    </source>
</evidence>
<dbReference type="Proteomes" id="UP000077405">
    <property type="component" value="Plasmid pYZ6"/>
</dbReference>
<keyword evidence="1" id="KW-0614">Plasmid</keyword>
<dbReference type="InterPro" id="IPR025904">
    <property type="entry name" value="Tubulin-like"/>
</dbReference>
<dbReference type="InterPro" id="IPR036525">
    <property type="entry name" value="Tubulin/FtsZ_GTPase_sf"/>
</dbReference>
<evidence type="ECO:0008006" key="3">
    <source>
        <dbReference type="Google" id="ProtNLM"/>
    </source>
</evidence>
<reference evidence="1 2" key="1">
    <citation type="submission" date="2018-04" db="EMBL/GenBank/DDBJ databases">
        <title>Complete genome sequence of the nitrogen-fixing bacterium Azospirillum humicireducens type strain SgZ-5.</title>
        <authorList>
            <person name="Yu Z."/>
        </authorList>
    </citation>
    <scope>NUCLEOTIDE SEQUENCE [LARGE SCALE GENOMIC DNA]</scope>
    <source>
        <strain evidence="1 2">SgZ-5</strain>
        <plasmid evidence="1 2">pYZ6</plasmid>
    </source>
</reference>
<dbReference type="KEGG" id="ahu:A6A40_29770"/>
<organism evidence="1 2">
    <name type="scientific">Azospirillum humicireducens</name>
    <dbReference type="NCBI Taxonomy" id="1226968"/>
    <lineage>
        <taxon>Bacteria</taxon>
        <taxon>Pseudomonadati</taxon>
        <taxon>Pseudomonadota</taxon>
        <taxon>Alphaproteobacteria</taxon>
        <taxon>Rhodospirillales</taxon>
        <taxon>Azospirillaceae</taxon>
        <taxon>Azospirillum</taxon>
    </lineage>
</organism>
<keyword evidence="2" id="KW-1185">Reference proteome</keyword>
<dbReference type="Pfam" id="PF13809">
    <property type="entry name" value="Tubulin_2"/>
    <property type="match status" value="1"/>
</dbReference>
<sequence length="1154" mass="129127">MTVKTLVLGFGGTGTHILTYLKELAVYKYGSRPPHLAFIEFDTITRSLWKPGETVDIAGGAGAKEVIATGLTNEHIHLDPNSEYLPLEEGQPGLRTLVENEMTAAGDRNRHPHLKNWLHTDWISKIVPPAARNVTSGAAQQRQIGRFAMFANIDRITAQLTKTLRDLANNGTGDVVNVWVIGSAAGGTGAGCLIDAAVIVRMVAQQLELKPTIAGAIVLPDVYDGAHGISPARAYSFFRELARFQELDIPAEDRFATSTVPATAAADIVYDAYGQQRALIPDRLFDYLVYLGERCTGNEKRISFFNSVANAIDSFLDVNIGPKMMEELVNQDGHPLSFGGARLSIPLNTYAELFVWEQVQDFLRAIGAPKEEEDGFITGVHVGAQRDRQDAARARVESMLKLFKELRDLADQERERLPAYMEQHLDPETVVNRWYEFGAIEVSRQEVTADELANDLPLAYCNPFLSYGDLNDGLPVERIEIKSYEENRRAKGIKESQTESRDRFARDLRATLDSYTDPQGGERTFEKGRRLVRKVISRTLNEMTDRMIAEAINATQSIGVTAEDPAAGTPLTRLYAETQELAGLAGPLGTIEDVIKRCLDHMDSGAALQRQEVIDAITGLGDVRPPFMSLTTWIDGPQKAARDDAARYVTWFQKRHLLADMREIVGAVRKRYGQWSDAIREALVHTVLPQAGQLPALSAVRKNHIQRLTDRLLRLSRDDRAMISLASRQEQENGAFDITMRGFTDVMRQRAVIDQGSTLADQMVARTRWQAAIGPDGRPAVSLAIEQQGGTFRPVADLRDVHELLRDRFRPAVDSRLQDIDIFDYLQYEQQHNRTHERLSVDEIVKRFRGSAKLLLSDGRMAACRWVYRQPSGGDKQNIADALRARLADASDGDQVNSPITTYSDPTSLILLKAARMEHGHIKDVKDCEKKYLETLRVERGQGADAELQRALIYHPFRGEAEAWFIERVFSRRLSLEMEASRLIPPRIVRLLDNPHQFQAFVHCLATGAVFRDEAERRWFWRAPNRDAPVDLDNGDLIRAAVVFVLQRREAGNAKRFPITADAAFQSARQAAADPQSANRNGETERSYFEQLEDFIRDEPLTSFLKASVPISENALGNAVGEAEYSRLIDGLRMSMQFYGSPSTKADLSARTLY</sequence>